<dbReference type="InterPro" id="IPR002347">
    <property type="entry name" value="SDR_fam"/>
</dbReference>
<organism evidence="3">
    <name type="scientific">Mustela putorius furo</name>
    <name type="common">European domestic ferret</name>
    <name type="synonym">Mustela furo</name>
    <dbReference type="NCBI Taxonomy" id="9669"/>
    <lineage>
        <taxon>Eukaryota</taxon>
        <taxon>Metazoa</taxon>
        <taxon>Chordata</taxon>
        <taxon>Craniata</taxon>
        <taxon>Vertebrata</taxon>
        <taxon>Euteleostomi</taxon>
        <taxon>Mammalia</taxon>
        <taxon>Eutheria</taxon>
        <taxon>Laurasiatheria</taxon>
        <taxon>Carnivora</taxon>
        <taxon>Caniformia</taxon>
        <taxon>Musteloidea</taxon>
        <taxon>Mustelidae</taxon>
        <taxon>Mustelinae</taxon>
        <taxon>Mustela</taxon>
    </lineage>
</organism>
<dbReference type="GO" id="GO:0016491">
    <property type="term" value="F:oxidoreductase activity"/>
    <property type="evidence" value="ECO:0007669"/>
    <property type="project" value="UniProtKB-KW"/>
</dbReference>
<keyword evidence="2" id="KW-0560">Oxidoreductase</keyword>
<dbReference type="InParanoid" id="M3YPU9"/>
<reference evidence="3" key="1">
    <citation type="submission" date="2024-06" db="UniProtKB">
        <authorList>
            <consortium name="Ensembl"/>
        </authorList>
    </citation>
    <scope>IDENTIFICATION</scope>
</reference>
<dbReference type="HOGENOM" id="CLU_010194_44_5_1"/>
<dbReference type="PRINTS" id="PR00081">
    <property type="entry name" value="GDHRDH"/>
</dbReference>
<name>M3YPU9_MUSPF</name>
<dbReference type="STRING" id="9669.ENSMPUP00000013357"/>
<dbReference type="AlphaFoldDB" id="M3YPU9"/>
<dbReference type="PANTHER" id="PTHR43157">
    <property type="entry name" value="PHOSPHATIDYLINOSITOL-GLYCAN BIOSYNTHESIS CLASS F PROTEIN-RELATED"/>
    <property type="match status" value="1"/>
</dbReference>
<dbReference type="PANTHER" id="PTHR43157:SF32">
    <property type="entry name" value="RETINOL DEHYDROGENASE 12"/>
    <property type="match status" value="1"/>
</dbReference>
<dbReference type="SUPFAM" id="SSF51735">
    <property type="entry name" value="NAD(P)-binding Rossmann-fold domains"/>
    <property type="match status" value="1"/>
</dbReference>
<dbReference type="GeneTree" id="ENSGT00940000161505"/>
<dbReference type="OMA" id="IHAREIC"/>
<evidence type="ECO:0000313" key="3">
    <source>
        <dbReference type="Ensembl" id="ENSMPUP00000013357.1"/>
    </source>
</evidence>
<comment type="similarity">
    <text evidence="1">Belongs to the short-chain dehydrogenases/reductases (SDR) family.</text>
</comment>
<proteinExistence type="inferred from homology"/>
<dbReference type="InterPro" id="IPR036291">
    <property type="entry name" value="NAD(P)-bd_dom_sf"/>
</dbReference>
<protein>
    <submittedName>
        <fullName evidence="3">Uncharacterized protein</fullName>
    </submittedName>
</protein>
<dbReference type="eggNOG" id="KOG1208">
    <property type="taxonomic scope" value="Eukaryota"/>
</dbReference>
<dbReference type="Gene3D" id="3.40.50.720">
    <property type="entry name" value="NAD(P)-binding Rossmann-like Domain"/>
    <property type="match status" value="1"/>
</dbReference>
<evidence type="ECO:0000256" key="2">
    <source>
        <dbReference type="ARBA" id="ARBA00023002"/>
    </source>
</evidence>
<evidence type="ECO:0000256" key="1">
    <source>
        <dbReference type="ARBA" id="ARBA00006484"/>
    </source>
</evidence>
<sequence length="288" mass="32466">KMQLSWDSSPPSFSFLYVIPLSVRKLFAPGVWRTSMPFPRKIVVITGANTGISKETARELDSRGAQRYTEGIICCETQANTNNSQMLIQKLDPSHTKSTGAFAKGSLAEKKQLHVLINNAGVMMYLYSKSAGGFETHLGVNILSHFLCAHLLLVPLKKSVPSQVMNLSSVTHHVVKIHLHNLRGSRALPQQSDQCVFNWELAKRLQGTEVIIYAVDPGIIHSQLVWDSFLLCLVWTFFILFIKSTWLHCPLAQSLEPLCDKYFGDCMKTWLSPRVCNNKTIEYLWNVT</sequence>
<accession>M3YPU9</accession>
<dbReference type="EMBL" id="AEYP01038450">
    <property type="status" value="NOT_ANNOTATED_CDS"/>
    <property type="molecule type" value="Genomic_DNA"/>
</dbReference>
<dbReference type="Ensembl" id="ENSMPUT00000013572.1">
    <property type="protein sequence ID" value="ENSMPUP00000013357.1"/>
    <property type="gene ID" value="ENSMPUG00000013459.1"/>
</dbReference>
<dbReference type="Pfam" id="PF00106">
    <property type="entry name" value="adh_short"/>
    <property type="match status" value="1"/>
</dbReference>